<name>A0A5E6UHH6_PSEFL</name>
<sequence>MVSDRPQCAAEILSYKFSKVLDASSVLQKKLGTTGIQPWSLFWHDGFDYRVPPTTDALQATHPLTDRKTENGQKNC</sequence>
<evidence type="ECO:0000313" key="1">
    <source>
        <dbReference type="EMBL" id="VVN02624.1"/>
    </source>
</evidence>
<accession>A0A5E6UHH6</accession>
<dbReference type="EMBL" id="CABVGX010000026">
    <property type="protein sequence ID" value="VVN02624.1"/>
    <property type="molecule type" value="Genomic_DNA"/>
</dbReference>
<proteinExistence type="predicted"/>
<gene>
    <name evidence="1" type="ORF">PS645_03371</name>
</gene>
<organism evidence="1 2">
    <name type="scientific">Pseudomonas fluorescens</name>
    <dbReference type="NCBI Taxonomy" id="294"/>
    <lineage>
        <taxon>Bacteria</taxon>
        <taxon>Pseudomonadati</taxon>
        <taxon>Pseudomonadota</taxon>
        <taxon>Gammaproteobacteria</taxon>
        <taxon>Pseudomonadales</taxon>
        <taxon>Pseudomonadaceae</taxon>
        <taxon>Pseudomonas</taxon>
    </lineage>
</organism>
<evidence type="ECO:0000313" key="2">
    <source>
        <dbReference type="Proteomes" id="UP000325607"/>
    </source>
</evidence>
<reference evidence="1 2" key="1">
    <citation type="submission" date="2019-09" db="EMBL/GenBank/DDBJ databases">
        <authorList>
            <person name="Chandra G."/>
            <person name="Truman W A."/>
        </authorList>
    </citation>
    <scope>NUCLEOTIDE SEQUENCE [LARGE SCALE GENOMIC DNA]</scope>
    <source>
        <strain evidence="1">PS645</strain>
    </source>
</reference>
<protein>
    <submittedName>
        <fullName evidence="1">Uncharacterized protein</fullName>
    </submittedName>
</protein>
<dbReference type="Proteomes" id="UP000325607">
    <property type="component" value="Unassembled WGS sequence"/>
</dbReference>
<dbReference type="AlphaFoldDB" id="A0A5E6UHH6"/>